<evidence type="ECO:0000313" key="6">
    <source>
        <dbReference type="Proteomes" id="UP000277212"/>
    </source>
</evidence>
<keyword evidence="2 3" id="KW-0378">Hydrolase</keyword>
<dbReference type="PROSITE" id="PS00122">
    <property type="entry name" value="CARBOXYLESTERASE_B_1"/>
    <property type="match status" value="1"/>
</dbReference>
<feature type="domain" description="Carboxylesterase type B" evidence="4">
    <location>
        <begin position="18"/>
        <end position="271"/>
    </location>
</feature>
<comment type="similarity">
    <text evidence="1 3">Belongs to the type-B carboxylesterase/lipase family.</text>
</comment>
<dbReference type="InterPro" id="IPR029058">
    <property type="entry name" value="AB_hydrolase_fold"/>
</dbReference>
<evidence type="ECO:0000259" key="4">
    <source>
        <dbReference type="Pfam" id="PF00135"/>
    </source>
</evidence>
<dbReference type="Pfam" id="PF00135">
    <property type="entry name" value="COesterase"/>
    <property type="match status" value="1"/>
</dbReference>
<accession>A0A3M2RV90</accession>
<dbReference type="InterPro" id="IPR002018">
    <property type="entry name" value="CarbesteraseB"/>
</dbReference>
<dbReference type="EMBL" id="NKUJ01000251">
    <property type="protein sequence ID" value="RMJ09220.1"/>
    <property type="molecule type" value="Genomic_DNA"/>
</dbReference>
<evidence type="ECO:0000256" key="2">
    <source>
        <dbReference type="ARBA" id="ARBA00022801"/>
    </source>
</evidence>
<gene>
    <name evidence="5" type="ORF">CDV36_011152</name>
</gene>
<dbReference type="SUPFAM" id="SSF53474">
    <property type="entry name" value="alpha/beta-Hydrolases"/>
    <property type="match status" value="1"/>
</dbReference>
<reference evidence="5 6" key="1">
    <citation type="submission" date="2017-06" db="EMBL/GenBank/DDBJ databases">
        <title>Comparative genomic analysis of Ambrosia Fusariam Clade fungi.</title>
        <authorList>
            <person name="Stajich J.E."/>
            <person name="Carrillo J."/>
            <person name="Kijimoto T."/>
            <person name="Eskalen A."/>
            <person name="O'Donnell K."/>
            <person name="Kasson M."/>
        </authorList>
    </citation>
    <scope>NUCLEOTIDE SEQUENCE [LARGE SCALE GENOMIC DNA]</scope>
    <source>
        <strain evidence="5">UCR3666</strain>
    </source>
</reference>
<evidence type="ECO:0000256" key="3">
    <source>
        <dbReference type="RuleBase" id="RU361235"/>
    </source>
</evidence>
<evidence type="ECO:0000313" key="5">
    <source>
        <dbReference type="EMBL" id="RMJ09220.1"/>
    </source>
</evidence>
<sequence>MSPSLVHPSLGATLHGVSRGDHVWQFRGLQYGAIPYRFANPEPPATLSGEVDCTSYGPRCPQNHVDFRHLLRIPQDEEVPVQDEDEFTCLNLEVTVPSLASLPERPYPVLVWIHGGSQAVSFGTSASGLCDPTGLVQKSIDMAEPIIAVTINYRLNMFAFCDCTSERNLALRDQQRALEFVKAHISGFGGDPDNITIAGESAGAVYCHAHLLMGSPARQCILQSGTLHLSPPQPRTTAENLIERVSKELSQLGNWTLRDAPVSKLLEAQERLGLGSFYLQIEERLGGWEERIGEHFQRVLIGDTEYESVLWRNGIESLSPEYICDVFDSAGEAAPALKKQYGIIPDRPVSCKLGALDLLNDARFSLPIDKFIKQCQQAKRPCFRFLIDQPNPWQSSSRAHHGVDLLYLFNGYDLFHNQPAQDIACSMQEKWIMFIRGKDPWESGEAFAFGPFGESRLLGPQGLSARRRQRHVAALAALGSQKVNEIVAKLATGRSSLFN</sequence>
<evidence type="ECO:0000256" key="1">
    <source>
        <dbReference type="ARBA" id="ARBA00005964"/>
    </source>
</evidence>
<dbReference type="OrthoDB" id="3200163at2759"/>
<name>A0A3M2RV90_9HYPO</name>
<organism evidence="5 6">
    <name type="scientific">Fusarium kuroshium</name>
    <dbReference type="NCBI Taxonomy" id="2010991"/>
    <lineage>
        <taxon>Eukaryota</taxon>
        <taxon>Fungi</taxon>
        <taxon>Dikarya</taxon>
        <taxon>Ascomycota</taxon>
        <taxon>Pezizomycotina</taxon>
        <taxon>Sordariomycetes</taxon>
        <taxon>Hypocreomycetidae</taxon>
        <taxon>Hypocreales</taxon>
        <taxon>Nectriaceae</taxon>
        <taxon>Fusarium</taxon>
        <taxon>Fusarium solani species complex</taxon>
    </lineage>
</organism>
<dbReference type="GO" id="GO:0016787">
    <property type="term" value="F:hydrolase activity"/>
    <property type="evidence" value="ECO:0007669"/>
    <property type="project" value="UniProtKB-KW"/>
</dbReference>
<dbReference type="InterPro" id="IPR019826">
    <property type="entry name" value="Carboxylesterase_B_AS"/>
</dbReference>
<dbReference type="PANTHER" id="PTHR43142:SF5">
    <property type="entry name" value="CARBOXYLIC ESTER HYDROLASE"/>
    <property type="match status" value="1"/>
</dbReference>
<keyword evidence="6" id="KW-1185">Reference proteome</keyword>
<proteinExistence type="inferred from homology"/>
<dbReference type="AlphaFoldDB" id="A0A3M2RV90"/>
<dbReference type="Gene3D" id="3.40.50.1820">
    <property type="entry name" value="alpha/beta hydrolase"/>
    <property type="match status" value="1"/>
</dbReference>
<protein>
    <recommendedName>
        <fullName evidence="3">Carboxylic ester hydrolase</fullName>
        <ecNumber evidence="3">3.1.1.-</ecNumber>
    </recommendedName>
</protein>
<dbReference type="STRING" id="2010991.A0A3M2RV90"/>
<dbReference type="Proteomes" id="UP000277212">
    <property type="component" value="Unassembled WGS sequence"/>
</dbReference>
<dbReference type="EC" id="3.1.1.-" evidence="3"/>
<comment type="caution">
    <text evidence="5">The sequence shown here is derived from an EMBL/GenBank/DDBJ whole genome shotgun (WGS) entry which is preliminary data.</text>
</comment>
<dbReference type="PANTHER" id="PTHR43142">
    <property type="entry name" value="CARBOXYLIC ESTER HYDROLASE"/>
    <property type="match status" value="1"/>
</dbReference>